<dbReference type="GO" id="GO:0005829">
    <property type="term" value="C:cytosol"/>
    <property type="evidence" value="ECO:0007669"/>
    <property type="project" value="TreeGrafter"/>
</dbReference>
<accession>A0A1V3A005</accession>
<dbReference type="PANTHER" id="PTHR11715:SF3">
    <property type="entry name" value="GLYCINE CLEAVAGE SYSTEM H PROTEIN-RELATED"/>
    <property type="match status" value="1"/>
</dbReference>
<keyword evidence="3" id="KW-1185">Reference proteome</keyword>
<evidence type="ECO:0000256" key="1">
    <source>
        <dbReference type="ARBA" id="ARBA00022823"/>
    </source>
</evidence>
<evidence type="ECO:0000313" key="2">
    <source>
        <dbReference type="EMBL" id="OOC10698.1"/>
    </source>
</evidence>
<evidence type="ECO:0000313" key="3">
    <source>
        <dbReference type="Proteomes" id="UP000189177"/>
    </source>
</evidence>
<dbReference type="GO" id="GO:0019464">
    <property type="term" value="P:glycine decarboxylation via glycine cleavage system"/>
    <property type="evidence" value="ECO:0007669"/>
    <property type="project" value="InterPro"/>
</dbReference>
<dbReference type="GO" id="GO:0009249">
    <property type="term" value="P:protein lipoylation"/>
    <property type="evidence" value="ECO:0007669"/>
    <property type="project" value="TreeGrafter"/>
</dbReference>
<proteinExistence type="predicted"/>
<reference evidence="2 3" key="1">
    <citation type="submission" date="2017-02" db="EMBL/GenBank/DDBJ databases">
        <title>Genomic diversity within the haloalkaliphilic genus Thioalkalivibrio.</title>
        <authorList>
            <person name="Ahn A.-C."/>
            <person name="Meier-Kolthoff J."/>
            <person name="Overmars L."/>
            <person name="Richter M."/>
            <person name="Woyke T."/>
            <person name="Sorokin D.Y."/>
            <person name="Muyzer G."/>
        </authorList>
    </citation>
    <scope>NUCLEOTIDE SEQUENCE [LARGE SCALE GENOMIC DNA]</scope>
    <source>
        <strain evidence="2 3">HL17</strain>
    </source>
</reference>
<dbReference type="GO" id="GO:0005960">
    <property type="term" value="C:glycine cleavage complex"/>
    <property type="evidence" value="ECO:0007669"/>
    <property type="project" value="InterPro"/>
</dbReference>
<gene>
    <name evidence="2" type="ORF">B1A74_04495</name>
</gene>
<dbReference type="Pfam" id="PF01597">
    <property type="entry name" value="GCV_H"/>
    <property type="match status" value="1"/>
</dbReference>
<dbReference type="Proteomes" id="UP000189177">
    <property type="component" value="Unassembled WGS sequence"/>
</dbReference>
<keyword evidence="1" id="KW-0450">Lipoyl</keyword>
<dbReference type="SUPFAM" id="SSF51230">
    <property type="entry name" value="Single hybrid motif"/>
    <property type="match status" value="1"/>
</dbReference>
<dbReference type="CDD" id="cd06848">
    <property type="entry name" value="GCS_H"/>
    <property type="match status" value="1"/>
</dbReference>
<dbReference type="PANTHER" id="PTHR11715">
    <property type="entry name" value="GLYCINE CLEAVAGE SYSTEM H PROTEIN"/>
    <property type="match status" value="1"/>
</dbReference>
<dbReference type="OrthoDB" id="9796712at2"/>
<dbReference type="InterPro" id="IPR033753">
    <property type="entry name" value="GCV_H/Fam206"/>
</dbReference>
<name>A0A1V3A005_9GAMM</name>
<dbReference type="AlphaFoldDB" id="A0A1V3A005"/>
<dbReference type="InterPro" id="IPR011053">
    <property type="entry name" value="Single_hybrid_motif"/>
</dbReference>
<dbReference type="EMBL" id="MUZR01000011">
    <property type="protein sequence ID" value="OOC10698.1"/>
    <property type="molecule type" value="Genomic_DNA"/>
</dbReference>
<dbReference type="RefSeq" id="WP_077243892.1">
    <property type="nucleotide sequence ID" value="NZ_MUZR01000011.1"/>
</dbReference>
<comment type="caution">
    <text evidence="2">The sequence shown here is derived from an EMBL/GenBank/DDBJ whole genome shotgun (WGS) entry which is preliminary data.</text>
</comment>
<dbReference type="STRING" id="252474.B1A74_04495"/>
<dbReference type="Gene3D" id="2.40.50.100">
    <property type="match status" value="1"/>
</dbReference>
<protein>
    <submittedName>
        <fullName evidence="2">Glycine cleavage system protein H</fullName>
    </submittedName>
</protein>
<sequence>MSEYRGCEIPEDLYYDLDYLWAREDADGSFILGLTDPAQTMAGRLQYTTFKRPGTHRRRGKTLARLESGKWAGGVPAPFDGTIEEVNAAVTARPDLVNRAPYDDAWLLRLRPDDPETAREHLYTGERARESLEQWIERYGVQCMRCAD</sequence>
<dbReference type="InterPro" id="IPR002930">
    <property type="entry name" value="GCV_H"/>
</dbReference>
<organism evidence="2 3">
    <name type="scientific">Thioalkalivibrio halophilus</name>
    <dbReference type="NCBI Taxonomy" id="252474"/>
    <lineage>
        <taxon>Bacteria</taxon>
        <taxon>Pseudomonadati</taxon>
        <taxon>Pseudomonadota</taxon>
        <taxon>Gammaproteobacteria</taxon>
        <taxon>Chromatiales</taxon>
        <taxon>Ectothiorhodospiraceae</taxon>
        <taxon>Thioalkalivibrio</taxon>
    </lineage>
</organism>